<gene>
    <name evidence="4" type="primary">LOC105267413</name>
</gene>
<dbReference type="GeneID" id="105267413"/>
<dbReference type="Proteomes" id="UP000694866">
    <property type="component" value="Unplaced"/>
</dbReference>
<reference evidence="4" key="1">
    <citation type="submission" date="2025-08" db="UniProtKB">
        <authorList>
            <consortium name="RefSeq"/>
        </authorList>
    </citation>
    <scope>IDENTIFICATION</scope>
    <source>
        <strain evidence="4">USDA-PBARC FA_bdor</strain>
        <tissue evidence="4">Whole organism</tissue>
    </source>
</reference>
<dbReference type="OrthoDB" id="7701047at2759"/>
<dbReference type="KEGG" id="fas:105267413"/>
<dbReference type="SUPFAM" id="SSF58104">
    <property type="entry name" value="Methyl-accepting chemotaxis protein (MCP) signaling domain"/>
    <property type="match status" value="1"/>
</dbReference>
<feature type="coiled-coil region" evidence="1">
    <location>
        <begin position="43"/>
        <end position="92"/>
    </location>
</feature>
<protein>
    <submittedName>
        <fullName evidence="4">Uncharacterized protein</fullName>
    </submittedName>
</protein>
<sequence length="336" mass="36069">MKLALVVFAVLLALVPHHSEAASLGGALEAASQKTQDIINAALAKVEEVVEDVKSKAARLGEELRGKVDDFLKKIEKEVANALEKIHNRVNEIVGDLDDPNLSECRRLAGTVRDTFLSVVAEERKCVADKYENGKLYIAEISEIAKEVRSELKALREAAHECAENVDGLKATVEAIICINKIGLQAVWVSAKRVPEVTAVSVKLGFLVNTLPITLPQCAAKNGFSKIHENVDQLLSGVKQCVKEATEGGNKPVVTSTVKLPTTSEDFPEATEVVTEVTEVVTEATEVVTEATEVVTEATEVVTEATEVVTEATEVVTEATEVVTEATEVVTEADLS</sequence>
<keyword evidence="1" id="KW-0175">Coiled coil</keyword>
<evidence type="ECO:0000313" key="3">
    <source>
        <dbReference type="Proteomes" id="UP000694866"/>
    </source>
</evidence>
<dbReference type="Gene3D" id="1.20.120.20">
    <property type="entry name" value="Apolipoprotein"/>
    <property type="match status" value="1"/>
</dbReference>
<dbReference type="AlphaFoldDB" id="A0A9R1U2A8"/>
<dbReference type="RefSeq" id="XP_011304557.1">
    <property type="nucleotide sequence ID" value="XM_011306255.1"/>
</dbReference>
<feature type="coiled-coil region" evidence="1">
    <location>
        <begin position="138"/>
        <end position="172"/>
    </location>
</feature>
<feature type="signal peptide" evidence="2">
    <location>
        <begin position="1"/>
        <end position="21"/>
    </location>
</feature>
<feature type="chain" id="PRO_5040369559" evidence="2">
    <location>
        <begin position="22"/>
        <end position="336"/>
    </location>
</feature>
<name>A0A9R1U2A8_9HYME</name>
<evidence type="ECO:0000256" key="1">
    <source>
        <dbReference type="SAM" id="Coils"/>
    </source>
</evidence>
<dbReference type="SUPFAM" id="SSF58113">
    <property type="entry name" value="Apolipoprotein A-I"/>
    <property type="match status" value="1"/>
</dbReference>
<organism evidence="3 4">
    <name type="scientific">Fopius arisanus</name>
    <dbReference type="NCBI Taxonomy" id="64838"/>
    <lineage>
        <taxon>Eukaryota</taxon>
        <taxon>Metazoa</taxon>
        <taxon>Ecdysozoa</taxon>
        <taxon>Arthropoda</taxon>
        <taxon>Hexapoda</taxon>
        <taxon>Insecta</taxon>
        <taxon>Pterygota</taxon>
        <taxon>Neoptera</taxon>
        <taxon>Endopterygota</taxon>
        <taxon>Hymenoptera</taxon>
        <taxon>Apocrita</taxon>
        <taxon>Ichneumonoidea</taxon>
        <taxon>Braconidae</taxon>
        <taxon>Opiinae</taxon>
        <taxon>Fopius</taxon>
    </lineage>
</organism>
<accession>A0A9R1U2A8</accession>
<evidence type="ECO:0000313" key="4">
    <source>
        <dbReference type="RefSeq" id="XP_011304557.1"/>
    </source>
</evidence>
<keyword evidence="3" id="KW-1185">Reference proteome</keyword>
<proteinExistence type="predicted"/>
<keyword evidence="2" id="KW-0732">Signal</keyword>
<evidence type="ECO:0000256" key="2">
    <source>
        <dbReference type="SAM" id="SignalP"/>
    </source>
</evidence>